<accession>A0A843TQQ9</accession>
<dbReference type="InterPro" id="IPR032675">
    <property type="entry name" value="LRR_dom_sf"/>
</dbReference>
<dbReference type="SUPFAM" id="SSF52540">
    <property type="entry name" value="P-loop containing nucleoside triphosphate hydrolases"/>
    <property type="match status" value="1"/>
</dbReference>
<dbReference type="InterPro" id="IPR042197">
    <property type="entry name" value="Apaf_helical"/>
</dbReference>
<dbReference type="InterPro" id="IPR056789">
    <property type="entry name" value="LRR_R13L1-DRL21"/>
</dbReference>
<feature type="domain" description="R13L1/DRL21-like LRR repeat region" evidence="6">
    <location>
        <begin position="601"/>
        <end position="722"/>
    </location>
</feature>
<dbReference type="InterPro" id="IPR027417">
    <property type="entry name" value="P-loop_NTPase"/>
</dbReference>
<proteinExistence type="predicted"/>
<dbReference type="AlphaFoldDB" id="A0A843TQQ9"/>
<evidence type="ECO:0000259" key="6">
    <source>
        <dbReference type="Pfam" id="PF25019"/>
    </source>
</evidence>
<dbReference type="Pfam" id="PF00931">
    <property type="entry name" value="NB-ARC"/>
    <property type="match status" value="1"/>
</dbReference>
<sequence>MEDIVWRFMKIEKPEQALNLDCRKEQTDAESISARRTTSSFIEEPRIVGRVEELAKIKQFLLSSDAEESRRSDYHLMQKDSELEPVNQFLLSSDAEECTRNDGMDDVPVMAIVGMGGLGKTTLAQLAYNDDQLNQHFQLKSWVCVSEDFDVVRLTKSMLQSLDVEPSGLSELDPLQQKLLQRLSGEERFLLVLDDVWEAENLNINSWNLLTAPLRNRSADSKIIITTRSSKVSEMVARSLTYDLCFLSDEDTLELFMLHAFEGRDPNLHQNLVAAGKATAKKCRGVPLAAKTLGGLLRTKDDEEWNKILDSEVWNATINQEDCIIPILRLSYQHLPAPLKRCFRYCSLFPKDYVFYRNPIIRMWMAQGYIKASRREVMEDIGQRYIDSLLSRSFFQKYPRDPQRLQMHDLMHDLARCVSGDECYSMEINQPCPIPSHVRHLSILPTDHPLWYEPTPALIDISEPTSFRSFLLPDKNACNPISELLSDSYSRLGCLRVLDLRGIDVDRLSESVAHLKHLRYLCISDLVKEVPESVGSLYHLQTLDLGGVSELPNSMSNLHNLRHLILSSSDTIEYPVGIGKLADLQTMPGFRVSPKHNCAKLGELKDMNSIRGKFAIKGLENLADVNEAKEACLDKKRNNSSLHLEWDYRASSSSIDDEVLESLKPSVKLKILQISGFKGPSYPSWLGDGSFSRLGTVKLENCRKWISLPPLGQLPSLRSLIICAARAVEYIGGEFFSGGFPQLEELTLEYLYSWKSWCGAQEGDCPKLKKLSIDRCPNLESLSLNNLGAVEDVSLSISGCPKLLCMPGNYFELSHLQRAKTIKIKNIDQGLCIEARLSPAPPLDDKPQLSLEDVDQREADYMLGMYSHICRLTVERCSNLRYLPLVFQSHICRLTVKRCLYLMSLPLGNQSALKYVEISDCPELRITSVSPQLWQLPSLQRILVNGIQGAVSIKVVRESNAEFTNVDQRVVSFLLKELSHMIRRLVIVRCANLTSLPWTDLTTLEYLTIRECPLFQLLDAEQLPSTLQVFCIYGNNPYETEQCSRHQHFQRLKQVQQCSNKEGT</sequence>
<dbReference type="Pfam" id="PF25019">
    <property type="entry name" value="LRR_R13L1-DRL21"/>
    <property type="match status" value="1"/>
</dbReference>
<dbReference type="SUPFAM" id="SSF52058">
    <property type="entry name" value="L domain-like"/>
    <property type="match status" value="1"/>
</dbReference>
<protein>
    <recommendedName>
        <fullName evidence="9">NB-ARC domain-containing protein</fullName>
    </recommendedName>
</protein>
<comment type="caution">
    <text evidence="7">The sequence shown here is derived from an EMBL/GenBank/DDBJ whole genome shotgun (WGS) entry which is preliminary data.</text>
</comment>
<dbReference type="GO" id="GO:0042742">
    <property type="term" value="P:defense response to bacterium"/>
    <property type="evidence" value="ECO:0007669"/>
    <property type="project" value="UniProtKB-ARBA"/>
</dbReference>
<dbReference type="Gene3D" id="1.10.10.10">
    <property type="entry name" value="Winged helix-like DNA-binding domain superfamily/Winged helix DNA-binding domain"/>
    <property type="match status" value="1"/>
</dbReference>
<gene>
    <name evidence="7" type="ORF">Taro_004663</name>
</gene>
<dbReference type="PRINTS" id="PR00364">
    <property type="entry name" value="DISEASERSIST"/>
</dbReference>
<dbReference type="Proteomes" id="UP000652761">
    <property type="component" value="Unassembled WGS sequence"/>
</dbReference>
<reference evidence="7" key="1">
    <citation type="submission" date="2017-07" db="EMBL/GenBank/DDBJ databases">
        <title>Taro Niue Genome Assembly and Annotation.</title>
        <authorList>
            <person name="Atibalentja N."/>
            <person name="Keating K."/>
            <person name="Fields C.J."/>
        </authorList>
    </citation>
    <scope>NUCLEOTIDE SEQUENCE</scope>
    <source>
        <strain evidence="7">Niue_2</strain>
        <tissue evidence="7">Leaf</tissue>
    </source>
</reference>
<dbReference type="InterPro" id="IPR002182">
    <property type="entry name" value="NB-ARC"/>
</dbReference>
<evidence type="ECO:0008006" key="9">
    <source>
        <dbReference type="Google" id="ProtNLM"/>
    </source>
</evidence>
<dbReference type="OrthoDB" id="639797at2759"/>
<evidence type="ECO:0000256" key="2">
    <source>
        <dbReference type="ARBA" id="ARBA00022737"/>
    </source>
</evidence>
<evidence type="ECO:0000256" key="1">
    <source>
        <dbReference type="ARBA" id="ARBA00022614"/>
    </source>
</evidence>
<dbReference type="GO" id="GO:0002758">
    <property type="term" value="P:innate immune response-activating signaling pathway"/>
    <property type="evidence" value="ECO:0007669"/>
    <property type="project" value="UniProtKB-ARBA"/>
</dbReference>
<evidence type="ECO:0000259" key="5">
    <source>
        <dbReference type="Pfam" id="PF23559"/>
    </source>
</evidence>
<dbReference type="GO" id="GO:0009626">
    <property type="term" value="P:plant-type hypersensitive response"/>
    <property type="evidence" value="ECO:0007669"/>
    <property type="project" value="UniProtKB-ARBA"/>
</dbReference>
<keyword evidence="2" id="KW-0677">Repeat</keyword>
<dbReference type="GO" id="GO:0043531">
    <property type="term" value="F:ADP binding"/>
    <property type="evidence" value="ECO:0007669"/>
    <property type="project" value="InterPro"/>
</dbReference>
<dbReference type="PANTHER" id="PTHR36766:SF45">
    <property type="entry name" value="NB-ARC DOMAIN-CONTAINING PROTEIN"/>
    <property type="match status" value="1"/>
</dbReference>
<dbReference type="FunFam" id="1.10.10.10:FF:000322">
    <property type="entry name" value="Probable disease resistance protein At1g63360"/>
    <property type="match status" value="1"/>
</dbReference>
<evidence type="ECO:0000259" key="4">
    <source>
        <dbReference type="Pfam" id="PF00931"/>
    </source>
</evidence>
<feature type="domain" description="NB-ARC" evidence="4">
    <location>
        <begin position="104"/>
        <end position="264"/>
    </location>
</feature>
<dbReference type="Gene3D" id="3.40.50.300">
    <property type="entry name" value="P-loop containing nucleotide triphosphate hydrolases"/>
    <property type="match status" value="1"/>
</dbReference>
<dbReference type="EMBL" id="NMUH01000126">
    <property type="protein sequence ID" value="MQL72327.1"/>
    <property type="molecule type" value="Genomic_DNA"/>
</dbReference>
<keyword evidence="1" id="KW-0433">Leucine-rich repeat</keyword>
<keyword evidence="8" id="KW-1185">Reference proteome</keyword>
<dbReference type="InterPro" id="IPR058922">
    <property type="entry name" value="WHD_DRP"/>
</dbReference>
<organism evidence="7 8">
    <name type="scientific">Colocasia esculenta</name>
    <name type="common">Wild taro</name>
    <name type="synonym">Arum esculentum</name>
    <dbReference type="NCBI Taxonomy" id="4460"/>
    <lineage>
        <taxon>Eukaryota</taxon>
        <taxon>Viridiplantae</taxon>
        <taxon>Streptophyta</taxon>
        <taxon>Embryophyta</taxon>
        <taxon>Tracheophyta</taxon>
        <taxon>Spermatophyta</taxon>
        <taxon>Magnoliopsida</taxon>
        <taxon>Liliopsida</taxon>
        <taxon>Araceae</taxon>
        <taxon>Aroideae</taxon>
        <taxon>Colocasieae</taxon>
        <taxon>Colocasia</taxon>
    </lineage>
</organism>
<dbReference type="PANTHER" id="PTHR36766">
    <property type="entry name" value="PLANT BROAD-SPECTRUM MILDEW RESISTANCE PROTEIN RPW8"/>
    <property type="match status" value="1"/>
</dbReference>
<dbReference type="InterPro" id="IPR036388">
    <property type="entry name" value="WH-like_DNA-bd_sf"/>
</dbReference>
<dbReference type="Gene3D" id="3.80.10.10">
    <property type="entry name" value="Ribonuclease Inhibitor"/>
    <property type="match status" value="2"/>
</dbReference>
<evidence type="ECO:0000256" key="3">
    <source>
        <dbReference type="ARBA" id="ARBA00022821"/>
    </source>
</evidence>
<feature type="domain" description="Disease resistance protein winged helix" evidence="5">
    <location>
        <begin position="348"/>
        <end position="415"/>
    </location>
</feature>
<dbReference type="Pfam" id="PF23559">
    <property type="entry name" value="WHD_DRP"/>
    <property type="match status" value="1"/>
</dbReference>
<evidence type="ECO:0000313" key="7">
    <source>
        <dbReference type="EMBL" id="MQL72327.1"/>
    </source>
</evidence>
<dbReference type="SUPFAM" id="SSF52047">
    <property type="entry name" value="RNI-like"/>
    <property type="match status" value="1"/>
</dbReference>
<keyword evidence="3" id="KW-0611">Plant defense</keyword>
<name>A0A843TQQ9_COLES</name>
<dbReference type="Gene3D" id="1.10.8.430">
    <property type="entry name" value="Helical domain of apoptotic protease-activating factors"/>
    <property type="match status" value="1"/>
</dbReference>
<evidence type="ECO:0000313" key="8">
    <source>
        <dbReference type="Proteomes" id="UP000652761"/>
    </source>
</evidence>